<dbReference type="AlphaFoldDB" id="A0A366KA87"/>
<dbReference type="EMBL" id="PDCG01000002">
    <property type="protein sequence ID" value="RBP98033.1"/>
    <property type="molecule type" value="Genomic_DNA"/>
</dbReference>
<dbReference type="PANTHER" id="PTHR37313">
    <property type="entry name" value="UPF0749 PROTEIN RV1825"/>
    <property type="match status" value="1"/>
</dbReference>
<comment type="caution">
    <text evidence="4">The sequence shown here is derived from an EMBL/GenBank/DDBJ whole genome shotgun (WGS) entry which is preliminary data.</text>
</comment>
<keyword evidence="3" id="KW-0472">Membrane</keyword>
<keyword evidence="3" id="KW-1133">Transmembrane helix</keyword>
<evidence type="ECO:0000256" key="2">
    <source>
        <dbReference type="SAM" id="Coils"/>
    </source>
</evidence>
<name>A0A366KA87_9BIFI</name>
<reference evidence="4 5" key="1">
    <citation type="submission" date="2017-10" db="EMBL/GenBank/DDBJ databases">
        <title>Bifidobacterium xylocopum sp. nov. and Bifidobacterium aemilianum sp. nov., from the carpenter bee (Xylocopa violacea) digestive tract.</title>
        <authorList>
            <person name="Alberoni D."/>
            <person name="Baffoni L."/>
            <person name="Di Gioia D."/>
            <person name="Gaggia F."/>
            <person name="Biavati B."/>
        </authorList>
    </citation>
    <scope>NUCLEOTIDE SEQUENCE [LARGE SCALE GENOMIC DNA]</scope>
    <source>
        <strain evidence="4 5">XV10</strain>
    </source>
</reference>
<dbReference type="GO" id="GO:0005886">
    <property type="term" value="C:plasma membrane"/>
    <property type="evidence" value="ECO:0007669"/>
    <property type="project" value="TreeGrafter"/>
</dbReference>
<dbReference type="OrthoDB" id="3218134at2"/>
<evidence type="ECO:0008006" key="6">
    <source>
        <dbReference type="Google" id="ProtNLM"/>
    </source>
</evidence>
<keyword evidence="2" id="KW-0175">Coiled coil</keyword>
<gene>
    <name evidence="4" type="ORF">CRD60_02325</name>
</gene>
<keyword evidence="3" id="KW-0812">Transmembrane</keyword>
<organism evidence="4 5">
    <name type="scientific">Bifidobacterium aemilianum</name>
    <dbReference type="NCBI Taxonomy" id="2493120"/>
    <lineage>
        <taxon>Bacteria</taxon>
        <taxon>Bacillati</taxon>
        <taxon>Actinomycetota</taxon>
        <taxon>Actinomycetes</taxon>
        <taxon>Bifidobacteriales</taxon>
        <taxon>Bifidobacteriaceae</taxon>
        <taxon>Bifidobacterium</taxon>
    </lineage>
</organism>
<proteinExistence type="inferred from homology"/>
<comment type="similarity">
    <text evidence="1">Belongs to the UPF0749 family.</text>
</comment>
<protein>
    <recommendedName>
        <fullName evidence="6">DUF881 domain-containing protein</fullName>
    </recommendedName>
</protein>
<evidence type="ECO:0000256" key="3">
    <source>
        <dbReference type="SAM" id="Phobius"/>
    </source>
</evidence>
<dbReference type="RefSeq" id="WP_113859717.1">
    <property type="nucleotide sequence ID" value="NZ_PDCG01000002.1"/>
</dbReference>
<feature type="transmembrane region" description="Helical" evidence="3">
    <location>
        <begin position="89"/>
        <end position="113"/>
    </location>
</feature>
<keyword evidence="5" id="KW-1185">Reference proteome</keyword>
<accession>A0A366KA87</accession>
<dbReference type="Pfam" id="PF05949">
    <property type="entry name" value="DUF881"/>
    <property type="match status" value="1"/>
</dbReference>
<evidence type="ECO:0000313" key="5">
    <source>
        <dbReference type="Proteomes" id="UP000252530"/>
    </source>
</evidence>
<dbReference type="Proteomes" id="UP000252530">
    <property type="component" value="Unassembled WGS sequence"/>
</dbReference>
<dbReference type="Gene3D" id="3.30.70.1880">
    <property type="entry name" value="Protein of unknown function DUF881"/>
    <property type="match status" value="1"/>
</dbReference>
<sequence>MPLDSAELPDSYPVSDDGAPARRRAVFSSAVKGLGSQHADDWENLSLASRRYRRKVSDNALRLIDDLTNRSVDPMFSDSQLARKPQSPVALWSTRIIVFIFCVVVGFAGSLFVQQLHTDPRKAVRSSLVTELTGQKRELASLTKQVDDLRKSVDDQSGKLAQNEDNPTLVQEQMINGQIPVTGQGITVTLANPLSANKDGVTGNAPRESAGNRIRVVTDTDLQAITSLLWQSGAEAISVNGYRIGVQTAIRLAGQTILVGADPIQSPYTIEAIGNARDLEAAVRSSDRLSLVDAFQEAGISMQVGRSGKLNLKAAAIGDITHIEGSR</sequence>
<feature type="coiled-coil region" evidence="2">
    <location>
        <begin position="132"/>
        <end position="159"/>
    </location>
</feature>
<evidence type="ECO:0000256" key="1">
    <source>
        <dbReference type="ARBA" id="ARBA00009108"/>
    </source>
</evidence>
<dbReference type="PANTHER" id="PTHR37313:SF1">
    <property type="entry name" value="UPF0749 PROTEIN RV1823"/>
    <property type="match status" value="1"/>
</dbReference>
<evidence type="ECO:0000313" key="4">
    <source>
        <dbReference type="EMBL" id="RBP98033.1"/>
    </source>
</evidence>
<dbReference type="InterPro" id="IPR010273">
    <property type="entry name" value="DUF881"/>
</dbReference>